<sequence>MRFTNFVLAAGLTASAFAAPVAVRDDDDSCVADYDETTSAAVVAQTTMPSSSAAVVAATSAKSSYVAPSSSAVASVKATSAASSVVASSSSSSSIAAVVTSAAKSSAVATSTKVAVANSAASAATSSGSTASEKLQWIGANESGAEFGEGNLPGVEGTDYTFPDTAAIQTLIDGGMNIFRVPFLMERMAQGTMTATIDATYLASYKKVIDFITAAGAHAVLDAHNYGRYDGTVFTSTSDFGTFWTNLATEFAGNDNVIFDCNNEFHDEPTSTIFAELDQACVTAIRGAGATSQYIFVEGTSYTGAWTWTSSGNSVAMLNITDPEDKLVYEFHQYLDSDGSGTSDTCVSSTIGAERVADATAWLKTNNFKGILGEYAAGVNANCEAAVSGMLDALVADNENWLGAMWWGAGPWWGDYIYAFEPPKGAAYTQYFDTVVSYVA</sequence>
<dbReference type="Pfam" id="PF00150">
    <property type="entry name" value="Cellulase"/>
    <property type="match status" value="1"/>
</dbReference>
<keyword evidence="10" id="KW-1185">Reference proteome</keyword>
<dbReference type="STRING" id="1432307.W9CXL0"/>
<keyword evidence="4 6" id="KW-0378">Hydrolase</keyword>
<feature type="chain" id="PRO_5004922333" description="cellulase" evidence="7">
    <location>
        <begin position="19"/>
        <end position="440"/>
    </location>
</feature>
<evidence type="ECO:0000313" key="10">
    <source>
        <dbReference type="Proteomes" id="UP000019487"/>
    </source>
</evidence>
<organism evidence="9 10">
    <name type="scientific">Sclerotinia borealis (strain F-4128)</name>
    <dbReference type="NCBI Taxonomy" id="1432307"/>
    <lineage>
        <taxon>Eukaryota</taxon>
        <taxon>Fungi</taxon>
        <taxon>Dikarya</taxon>
        <taxon>Ascomycota</taxon>
        <taxon>Pezizomycotina</taxon>
        <taxon>Leotiomycetes</taxon>
        <taxon>Helotiales</taxon>
        <taxon>Sclerotiniaceae</taxon>
        <taxon>Sclerotinia</taxon>
    </lineage>
</organism>
<dbReference type="Gene3D" id="3.20.20.80">
    <property type="entry name" value="Glycosidases"/>
    <property type="match status" value="1"/>
</dbReference>
<evidence type="ECO:0000256" key="3">
    <source>
        <dbReference type="ARBA" id="ARBA00012601"/>
    </source>
</evidence>
<feature type="domain" description="Glycoside hydrolase family 5" evidence="8">
    <location>
        <begin position="141"/>
        <end position="409"/>
    </location>
</feature>
<evidence type="ECO:0000256" key="7">
    <source>
        <dbReference type="SAM" id="SignalP"/>
    </source>
</evidence>
<comment type="catalytic activity">
    <reaction evidence="1">
        <text>Endohydrolysis of (1-&gt;4)-beta-D-glucosidic linkages in cellulose, lichenin and cereal beta-D-glucans.</text>
        <dbReference type="EC" id="3.2.1.4"/>
    </reaction>
</comment>
<evidence type="ECO:0000256" key="2">
    <source>
        <dbReference type="ARBA" id="ARBA00005641"/>
    </source>
</evidence>
<evidence type="ECO:0000256" key="4">
    <source>
        <dbReference type="ARBA" id="ARBA00022801"/>
    </source>
</evidence>
<name>W9CXL0_SCLBF</name>
<evidence type="ECO:0000259" key="8">
    <source>
        <dbReference type="Pfam" id="PF00150"/>
    </source>
</evidence>
<dbReference type="InterPro" id="IPR017853">
    <property type="entry name" value="GH"/>
</dbReference>
<keyword evidence="7" id="KW-0732">Signal</keyword>
<feature type="signal peptide" evidence="7">
    <location>
        <begin position="1"/>
        <end position="18"/>
    </location>
</feature>
<evidence type="ECO:0000256" key="6">
    <source>
        <dbReference type="RuleBase" id="RU361153"/>
    </source>
</evidence>
<keyword evidence="5 6" id="KW-0326">Glycosidase</keyword>
<gene>
    <name evidence="9" type="ORF">SBOR_0161</name>
</gene>
<reference evidence="9 10" key="1">
    <citation type="journal article" date="2014" name="Genome Announc.">
        <title>Draft genome sequence of Sclerotinia borealis, a psychrophilic plant pathogenic fungus.</title>
        <authorList>
            <person name="Mardanov A.V."/>
            <person name="Beletsky A.V."/>
            <person name="Kadnikov V.V."/>
            <person name="Ignatov A.N."/>
            <person name="Ravin N.V."/>
        </authorList>
    </citation>
    <scope>NUCLEOTIDE SEQUENCE [LARGE SCALE GENOMIC DNA]</scope>
    <source>
        <strain evidence="10">F-4157</strain>
    </source>
</reference>
<comment type="caution">
    <text evidence="9">The sequence shown here is derived from an EMBL/GenBank/DDBJ whole genome shotgun (WGS) entry which is preliminary data.</text>
</comment>
<dbReference type="Proteomes" id="UP000019487">
    <property type="component" value="Unassembled WGS sequence"/>
</dbReference>
<dbReference type="PANTHER" id="PTHR34142">
    <property type="entry name" value="ENDO-BETA-1,4-GLUCANASE A"/>
    <property type="match status" value="1"/>
</dbReference>
<dbReference type="InterPro" id="IPR001547">
    <property type="entry name" value="Glyco_hydro_5"/>
</dbReference>
<comment type="similarity">
    <text evidence="2 6">Belongs to the glycosyl hydrolase 5 (cellulase A) family.</text>
</comment>
<dbReference type="EMBL" id="AYSA01000006">
    <property type="protein sequence ID" value="ESZ99399.1"/>
    <property type="molecule type" value="Genomic_DNA"/>
</dbReference>
<dbReference type="GO" id="GO:0008810">
    <property type="term" value="F:cellulase activity"/>
    <property type="evidence" value="ECO:0007669"/>
    <property type="project" value="UniProtKB-EC"/>
</dbReference>
<evidence type="ECO:0000256" key="5">
    <source>
        <dbReference type="ARBA" id="ARBA00023295"/>
    </source>
</evidence>
<dbReference type="HOGENOM" id="CLU_029718_0_1_1"/>
<evidence type="ECO:0000313" key="9">
    <source>
        <dbReference type="EMBL" id="ESZ99399.1"/>
    </source>
</evidence>
<dbReference type="GO" id="GO:0009251">
    <property type="term" value="P:glucan catabolic process"/>
    <property type="evidence" value="ECO:0007669"/>
    <property type="project" value="TreeGrafter"/>
</dbReference>
<dbReference type="SUPFAM" id="SSF51445">
    <property type="entry name" value="(Trans)glycosidases"/>
    <property type="match status" value="1"/>
</dbReference>
<proteinExistence type="inferred from homology"/>
<dbReference type="EC" id="3.2.1.4" evidence="3"/>
<protein>
    <recommendedName>
        <fullName evidence="3">cellulase</fullName>
        <ecNumber evidence="3">3.2.1.4</ecNumber>
    </recommendedName>
</protein>
<accession>W9CXL0</accession>
<evidence type="ECO:0000256" key="1">
    <source>
        <dbReference type="ARBA" id="ARBA00000966"/>
    </source>
</evidence>
<dbReference type="PANTHER" id="PTHR34142:SF1">
    <property type="entry name" value="GLYCOSIDE HYDROLASE FAMILY 5 DOMAIN-CONTAINING PROTEIN"/>
    <property type="match status" value="1"/>
</dbReference>
<dbReference type="OrthoDB" id="5823761at2759"/>
<dbReference type="AlphaFoldDB" id="W9CXL0"/>